<reference evidence="1" key="1">
    <citation type="submission" date="2015-07" db="EMBL/GenBank/DDBJ databases">
        <title>MeaNS - Measles Nucleotide Surveillance Program.</title>
        <authorList>
            <person name="Tran T."/>
            <person name="Druce J."/>
        </authorList>
    </citation>
    <scope>NUCLEOTIDE SEQUENCE</scope>
    <source>
        <strain evidence="1">UCB-OBI-ISO-001</strain>
        <tissue evidence="1">Gonad</tissue>
    </source>
</reference>
<organism evidence="1">
    <name type="scientific">Octopus bimaculoides</name>
    <name type="common">California two-spotted octopus</name>
    <dbReference type="NCBI Taxonomy" id="37653"/>
    <lineage>
        <taxon>Eukaryota</taxon>
        <taxon>Metazoa</taxon>
        <taxon>Spiralia</taxon>
        <taxon>Lophotrochozoa</taxon>
        <taxon>Mollusca</taxon>
        <taxon>Cephalopoda</taxon>
        <taxon>Coleoidea</taxon>
        <taxon>Octopodiformes</taxon>
        <taxon>Octopoda</taxon>
        <taxon>Incirrata</taxon>
        <taxon>Octopodidae</taxon>
        <taxon>Octopus</taxon>
    </lineage>
</organism>
<protein>
    <submittedName>
        <fullName evidence="1">Uncharacterized protein</fullName>
    </submittedName>
</protein>
<dbReference type="AlphaFoldDB" id="A0A0L8FRE7"/>
<proteinExistence type="predicted"/>
<gene>
    <name evidence="1" type="ORF">OCBIM_22010107mg</name>
</gene>
<evidence type="ECO:0000313" key="1">
    <source>
        <dbReference type="EMBL" id="KOF67259.1"/>
    </source>
</evidence>
<dbReference type="EMBL" id="KQ427263">
    <property type="protein sequence ID" value="KOF67259.1"/>
    <property type="molecule type" value="Genomic_DNA"/>
</dbReference>
<accession>A0A0L8FRE7</accession>
<name>A0A0L8FRE7_OCTBM</name>
<sequence length="56" mass="6930">MDTINFEYQFSTKRKLYKLVISEFDIEERAQYLQRRKKKRDIKYGNGETSLFMKFP</sequence>